<dbReference type="EMBL" id="CP001686">
    <property type="protein sequence ID" value="ACV07527.1"/>
    <property type="molecule type" value="Genomic_DNA"/>
</dbReference>
<sequence length="332" mass="36088">MGKTVLMLRCAQIARDAGHMVLGWQGQPQTTLHGILTTALQMGPPPNPGLAVPLTQLTNAHDAPGIARTLSDIAAAQQERTGAGMILCIDEVQMLSPQDLTTFLTVLTRLRDAHPQAPVLFVGAGLPATHQRIAQITRAHDLPDDLVQFHDLPQNLTADQVAEALRPVARRHGVDWHPEALEAVHRATLGHPAHVQLLAAEVWTRTTGLLIQSADVHHALPAAGELVDTMYVTPRWSHMPELQRAYLTAVALCAHPAETDRVSAMLEQAPERLADAHAALLRAGDLYSPRDGHVGLAHPLARFSIPMRYNADTEGTPSLPYLEDMARARDSW</sequence>
<keyword evidence="2" id="KW-1185">Reference proteome</keyword>
<evidence type="ECO:0000313" key="2">
    <source>
        <dbReference type="Proteomes" id="UP000006666"/>
    </source>
</evidence>
<dbReference type="KEGG" id="kse:Ksed_25650"/>
<dbReference type="SUPFAM" id="SSF52540">
    <property type="entry name" value="P-loop containing nucleoside triphosphate hydrolases"/>
    <property type="match status" value="1"/>
</dbReference>
<name>C7NGB8_KYTSD</name>
<evidence type="ECO:0008006" key="3">
    <source>
        <dbReference type="Google" id="ProtNLM"/>
    </source>
</evidence>
<gene>
    <name evidence="1" type="ordered locus">Ksed_25650</name>
</gene>
<dbReference type="RefSeq" id="WP_015780450.1">
    <property type="nucleotide sequence ID" value="NC_013169.1"/>
</dbReference>
<proteinExistence type="predicted"/>
<dbReference type="STRING" id="478801.Ksed_25650"/>
<reference evidence="1 2" key="1">
    <citation type="journal article" date="2009" name="Stand. Genomic Sci.">
        <title>Complete genome sequence of Kytococcus sedentarius type strain (541).</title>
        <authorList>
            <person name="Sims D."/>
            <person name="Brettin T."/>
            <person name="Detter J.C."/>
            <person name="Han C."/>
            <person name="Lapidus A."/>
            <person name="Copeland A."/>
            <person name="Glavina Del Rio T."/>
            <person name="Nolan M."/>
            <person name="Chen F."/>
            <person name="Lucas S."/>
            <person name="Tice H."/>
            <person name="Cheng J.F."/>
            <person name="Bruce D."/>
            <person name="Goodwin L."/>
            <person name="Pitluck S."/>
            <person name="Ovchinnikova G."/>
            <person name="Pati A."/>
            <person name="Ivanova N."/>
            <person name="Mavrommatis K."/>
            <person name="Chen A."/>
            <person name="Palaniappan K."/>
            <person name="D'haeseleer P."/>
            <person name="Chain P."/>
            <person name="Bristow J."/>
            <person name="Eisen J.A."/>
            <person name="Markowitz V."/>
            <person name="Hugenholtz P."/>
            <person name="Schneider S."/>
            <person name="Goker M."/>
            <person name="Pukall R."/>
            <person name="Kyrpides N.C."/>
            <person name="Klenk H.P."/>
        </authorList>
    </citation>
    <scope>NUCLEOTIDE SEQUENCE [LARGE SCALE GENOMIC DNA]</scope>
    <source>
        <strain evidence="2">ATCC 14392 / DSM 20547 / JCM 11482 / CCUG 33030 / NBRC 15357 / NCTC 11040 / CCM 314 / 541</strain>
    </source>
</reference>
<dbReference type="HOGENOM" id="CLU_836220_0_0_11"/>
<evidence type="ECO:0000313" key="1">
    <source>
        <dbReference type="EMBL" id="ACV07527.1"/>
    </source>
</evidence>
<organism evidence="1 2">
    <name type="scientific">Kytococcus sedentarius (strain ATCC 14392 / DSM 20547 / JCM 11482 / CCUG 33030 / NBRC 15357 / NCTC 11040 / CCM 314 / 541)</name>
    <name type="common">Micrococcus sedentarius</name>
    <dbReference type="NCBI Taxonomy" id="478801"/>
    <lineage>
        <taxon>Bacteria</taxon>
        <taxon>Bacillati</taxon>
        <taxon>Actinomycetota</taxon>
        <taxon>Actinomycetes</taxon>
        <taxon>Micrococcales</taxon>
        <taxon>Kytococcaceae</taxon>
        <taxon>Kytococcus</taxon>
    </lineage>
</organism>
<dbReference type="Proteomes" id="UP000006666">
    <property type="component" value="Chromosome"/>
</dbReference>
<dbReference type="AlphaFoldDB" id="C7NGB8"/>
<dbReference type="InterPro" id="IPR027417">
    <property type="entry name" value="P-loop_NTPase"/>
</dbReference>
<accession>C7NGB8</accession>
<dbReference type="eggNOG" id="COG1672">
    <property type="taxonomic scope" value="Bacteria"/>
</dbReference>
<protein>
    <recommendedName>
        <fullName evidence="3">AAA+ ATPase domain-containing protein</fullName>
    </recommendedName>
</protein>